<organism evidence="3 4">
    <name type="scientific">Pseudonocardia yunnanensis</name>
    <dbReference type="NCBI Taxonomy" id="58107"/>
    <lineage>
        <taxon>Bacteria</taxon>
        <taxon>Bacillati</taxon>
        <taxon>Actinomycetota</taxon>
        <taxon>Actinomycetes</taxon>
        <taxon>Pseudonocardiales</taxon>
        <taxon>Pseudonocardiaceae</taxon>
        <taxon>Pseudonocardia</taxon>
    </lineage>
</organism>
<name>A0ABW4F773_9PSEU</name>
<dbReference type="Proteomes" id="UP001597114">
    <property type="component" value="Unassembled WGS sequence"/>
</dbReference>
<gene>
    <name evidence="3" type="ORF">ACFSJD_38485</name>
</gene>
<keyword evidence="4" id="KW-1185">Reference proteome</keyword>
<keyword evidence="3" id="KW-0223">Dioxygenase</keyword>
<keyword evidence="3" id="KW-0560">Oxidoreductase</keyword>
<dbReference type="EMBL" id="JBHUCO010000064">
    <property type="protein sequence ID" value="MFD1523423.1"/>
    <property type="molecule type" value="Genomic_DNA"/>
</dbReference>
<feature type="region of interest" description="Disordered" evidence="1">
    <location>
        <begin position="107"/>
        <end position="154"/>
    </location>
</feature>
<dbReference type="GO" id="GO:0051213">
    <property type="term" value="F:dioxygenase activity"/>
    <property type="evidence" value="ECO:0007669"/>
    <property type="project" value="UniProtKB-KW"/>
</dbReference>
<dbReference type="InterPro" id="IPR015889">
    <property type="entry name" value="Intradiol_dOase_core"/>
</dbReference>
<evidence type="ECO:0000313" key="4">
    <source>
        <dbReference type="Proteomes" id="UP001597114"/>
    </source>
</evidence>
<dbReference type="InterPro" id="IPR007535">
    <property type="entry name" value="Catechol_dOase_N"/>
</dbReference>
<accession>A0ABW4F773</accession>
<sequence length="154" mass="17177">MNADAASHDLVVATVSALQGQLRADAAQQNRERLLTECTVAALRENCLLRLTFPVVVNSFETAADPRLRQLMQGPVHHLHAYVREMRPTMAKWERAIAFLTETGQTCSNTRRNHDERAASQHWQAAPARLQGPDRPVDGGGRERRRGRPRPAPG</sequence>
<evidence type="ECO:0000256" key="1">
    <source>
        <dbReference type="SAM" id="MobiDB-lite"/>
    </source>
</evidence>
<reference evidence="4" key="1">
    <citation type="journal article" date="2019" name="Int. J. Syst. Evol. Microbiol.">
        <title>The Global Catalogue of Microorganisms (GCM) 10K type strain sequencing project: providing services to taxonomists for standard genome sequencing and annotation.</title>
        <authorList>
            <consortium name="The Broad Institute Genomics Platform"/>
            <consortium name="The Broad Institute Genome Sequencing Center for Infectious Disease"/>
            <person name="Wu L."/>
            <person name="Ma J."/>
        </authorList>
    </citation>
    <scope>NUCLEOTIDE SEQUENCE [LARGE SCALE GENOMIC DNA]</scope>
    <source>
        <strain evidence="4">CCM 7043</strain>
    </source>
</reference>
<evidence type="ECO:0000313" key="3">
    <source>
        <dbReference type="EMBL" id="MFD1523423.1"/>
    </source>
</evidence>
<dbReference type="Pfam" id="PF04444">
    <property type="entry name" value="Dioxygenase_N"/>
    <property type="match status" value="1"/>
</dbReference>
<proteinExistence type="predicted"/>
<feature type="domain" description="Catechol dioxygenase N-terminal" evidence="2">
    <location>
        <begin position="65"/>
        <end position="112"/>
    </location>
</feature>
<dbReference type="SUPFAM" id="SSF49482">
    <property type="entry name" value="Aromatic compound dioxygenase"/>
    <property type="match status" value="1"/>
</dbReference>
<evidence type="ECO:0000259" key="2">
    <source>
        <dbReference type="Pfam" id="PF04444"/>
    </source>
</evidence>
<feature type="compositionally biased region" description="Basic residues" evidence="1">
    <location>
        <begin position="143"/>
        <end position="154"/>
    </location>
</feature>
<dbReference type="RefSeq" id="WP_379659414.1">
    <property type="nucleotide sequence ID" value="NZ_BAAAUS010000033.1"/>
</dbReference>
<protein>
    <submittedName>
        <fullName evidence="3">Dioxygenase</fullName>
    </submittedName>
</protein>
<dbReference type="Gene3D" id="2.60.130.10">
    <property type="entry name" value="Aromatic compound dioxygenase"/>
    <property type="match status" value="1"/>
</dbReference>
<comment type="caution">
    <text evidence="3">The sequence shown here is derived from an EMBL/GenBank/DDBJ whole genome shotgun (WGS) entry which is preliminary data.</text>
</comment>